<dbReference type="OrthoDB" id="5344211at2"/>
<dbReference type="InterPro" id="IPR036680">
    <property type="entry name" value="SPOR-like_sf"/>
</dbReference>
<protein>
    <submittedName>
        <fullName evidence="3">N-acetylmuramoyl-L-alanine amidase</fullName>
    </submittedName>
</protein>
<dbReference type="AlphaFoldDB" id="A0A173RNR4"/>
<dbReference type="SUPFAM" id="SSF53187">
    <property type="entry name" value="Zn-dependent exopeptidases"/>
    <property type="match status" value="1"/>
</dbReference>
<dbReference type="CDD" id="cd02696">
    <property type="entry name" value="MurNAc-LAA"/>
    <property type="match status" value="1"/>
</dbReference>
<dbReference type="SUPFAM" id="SSF110997">
    <property type="entry name" value="Sporulation related repeat"/>
    <property type="match status" value="1"/>
</dbReference>
<evidence type="ECO:0000313" key="3">
    <source>
        <dbReference type="EMBL" id="MTK21399.1"/>
    </source>
</evidence>
<evidence type="ECO:0000259" key="2">
    <source>
        <dbReference type="Pfam" id="PF01520"/>
    </source>
</evidence>
<evidence type="ECO:0000313" key="4">
    <source>
        <dbReference type="Proteomes" id="UP000487649"/>
    </source>
</evidence>
<dbReference type="InterPro" id="IPR050695">
    <property type="entry name" value="N-acetylmuramoyl_amidase_3"/>
</dbReference>
<keyword evidence="1" id="KW-0378">Hydrolase</keyword>
<reference evidence="3 4" key="1">
    <citation type="journal article" date="2019" name="Nat. Med.">
        <title>A library of human gut bacterial isolates paired with longitudinal multiomics data enables mechanistic microbiome research.</title>
        <authorList>
            <person name="Poyet M."/>
            <person name="Groussin M."/>
            <person name="Gibbons S.M."/>
            <person name="Avila-Pacheco J."/>
            <person name="Jiang X."/>
            <person name="Kearney S.M."/>
            <person name="Perrotta A.R."/>
            <person name="Berdy B."/>
            <person name="Zhao S."/>
            <person name="Lieberman T.D."/>
            <person name="Swanson P.K."/>
            <person name="Smith M."/>
            <person name="Roesemann S."/>
            <person name="Alexander J.E."/>
            <person name="Rich S.A."/>
            <person name="Livny J."/>
            <person name="Vlamakis H."/>
            <person name="Clish C."/>
            <person name="Bullock K."/>
            <person name="Deik A."/>
            <person name="Scott J."/>
            <person name="Pierce K.A."/>
            <person name="Xavier R.J."/>
            <person name="Alm E.J."/>
        </authorList>
    </citation>
    <scope>NUCLEOTIDE SEQUENCE [LARGE SCALE GENOMIC DNA]</scope>
    <source>
        <strain evidence="3 4">BIOML-A198</strain>
    </source>
</reference>
<dbReference type="Pfam" id="PF01520">
    <property type="entry name" value="Amidase_3"/>
    <property type="match status" value="1"/>
</dbReference>
<dbReference type="GO" id="GO:0042834">
    <property type="term" value="F:peptidoglycan binding"/>
    <property type="evidence" value="ECO:0007669"/>
    <property type="project" value="InterPro"/>
</dbReference>
<dbReference type="EMBL" id="WMQE01000016">
    <property type="protein sequence ID" value="MTK21399.1"/>
    <property type="molecule type" value="Genomic_DNA"/>
</dbReference>
<organism evidence="3 4">
    <name type="scientific">Turicibacter sanguinis</name>
    <dbReference type="NCBI Taxonomy" id="154288"/>
    <lineage>
        <taxon>Bacteria</taxon>
        <taxon>Bacillati</taxon>
        <taxon>Bacillota</taxon>
        <taxon>Erysipelotrichia</taxon>
        <taxon>Erysipelotrichales</taxon>
        <taxon>Turicibacteraceae</taxon>
        <taxon>Turicibacter</taxon>
    </lineage>
</organism>
<proteinExistence type="predicted"/>
<gene>
    <name evidence="3" type="ORF">GMA92_08195</name>
</gene>
<accession>A0A173RNR4</accession>
<feature type="domain" description="MurNAc-LAA" evidence="2">
    <location>
        <begin position="4"/>
        <end position="193"/>
    </location>
</feature>
<dbReference type="Proteomes" id="UP000487649">
    <property type="component" value="Unassembled WGS sequence"/>
</dbReference>
<name>A0A173RNR4_9FIRM</name>
<dbReference type="GO" id="GO:0030288">
    <property type="term" value="C:outer membrane-bounded periplasmic space"/>
    <property type="evidence" value="ECO:0007669"/>
    <property type="project" value="TreeGrafter"/>
</dbReference>
<dbReference type="InterPro" id="IPR002508">
    <property type="entry name" value="MurNAc-LAA_cat"/>
</dbReference>
<dbReference type="Gene3D" id="3.40.630.40">
    <property type="entry name" value="Zn-dependent exopeptidases"/>
    <property type="match status" value="1"/>
</dbReference>
<comment type="caution">
    <text evidence="3">The sequence shown here is derived from an EMBL/GenBank/DDBJ whole genome shotgun (WGS) entry which is preliminary data.</text>
</comment>
<sequence length="264" mass="30120">MPYIVVDAGHGGHDKGAHYHGYNEKDITLTVATKVTARLRELGFKVTQLRTDDTYVGNASARGREIAELQPNLAISIHVNSAGGGGESSGAEIYTPLKEDSARFEYYLKQELSRLNNFRAIYSKAYTGELYERFIDPETLRYTQTYNYTDYYGIIRESWRGGVSTDIIEMFYLDNEADLYTFLNQEDAYVEAIVVSLCKAFNVDYERGGLRTEESDLVKETKKETYYRVICGSYSSLNDAKQVQQNLVNQNYSGVWIQPVEMKR</sequence>
<dbReference type="GO" id="GO:0008745">
    <property type="term" value="F:N-acetylmuramoyl-L-alanine amidase activity"/>
    <property type="evidence" value="ECO:0007669"/>
    <property type="project" value="InterPro"/>
</dbReference>
<dbReference type="GeneID" id="60059368"/>
<dbReference type="GO" id="GO:0009253">
    <property type="term" value="P:peptidoglycan catabolic process"/>
    <property type="evidence" value="ECO:0007669"/>
    <property type="project" value="InterPro"/>
</dbReference>
<dbReference type="RefSeq" id="WP_006785830.1">
    <property type="nucleotide sequence ID" value="NZ_CABJBH010000003.1"/>
</dbReference>
<evidence type="ECO:0000256" key="1">
    <source>
        <dbReference type="ARBA" id="ARBA00022801"/>
    </source>
</evidence>
<dbReference type="PANTHER" id="PTHR30404">
    <property type="entry name" value="N-ACETYLMURAMOYL-L-ALANINE AMIDASE"/>
    <property type="match status" value="1"/>
</dbReference>
<dbReference type="PANTHER" id="PTHR30404:SF0">
    <property type="entry name" value="N-ACETYLMURAMOYL-L-ALANINE AMIDASE AMIC"/>
    <property type="match status" value="1"/>
</dbReference>